<dbReference type="Gene3D" id="1.25.40.10">
    <property type="entry name" value="Tetratricopeptide repeat domain"/>
    <property type="match status" value="1"/>
</dbReference>
<organism evidence="2 3">
    <name type="scientific">Mycena venus</name>
    <dbReference type="NCBI Taxonomy" id="2733690"/>
    <lineage>
        <taxon>Eukaryota</taxon>
        <taxon>Fungi</taxon>
        <taxon>Dikarya</taxon>
        <taxon>Basidiomycota</taxon>
        <taxon>Agaricomycotina</taxon>
        <taxon>Agaricomycetes</taxon>
        <taxon>Agaricomycetidae</taxon>
        <taxon>Agaricales</taxon>
        <taxon>Marasmiineae</taxon>
        <taxon>Mycenaceae</taxon>
        <taxon>Mycena</taxon>
    </lineage>
</organism>
<dbReference type="Proteomes" id="UP000620124">
    <property type="component" value="Unassembled WGS sequence"/>
</dbReference>
<dbReference type="PANTHER" id="PTHR19959:SF119">
    <property type="entry name" value="FUNGAL LIPASE-LIKE DOMAIN-CONTAINING PROTEIN"/>
    <property type="match status" value="1"/>
</dbReference>
<sequence length="1302" mass="143477">MKVLAQLIVDGIIIQQTISVDGEQAQDCATWKLKFDSAIPPQALSFRIAILRETKAIRLLGFVDIRKRDSLLLGENQRSLSLPLEKVNLDGPVLNLTAIFSFLTSTQETSALATSDYSGIPIGSVDALQILLRLRAMWNIVTRQFKLKPQELWVLQERILLLPPSNAQRGMLLNLLGSICLKLWEEFQMLDVLHQAVCAFEDAVREGFEDAVHGLGISLRHRAAKLNEVNVIIRCVSVMKDSVRLTPDGDPQKPFRLRDLGSSLLTSFGRLGGLDTINSAVSVLEDAVLLTPDDNPYKLPRLNALGSALVQRFEWLHSMEDLSRAILVLKDAVHMNPSSHLEKESTLNKTFNLINSEKAELVAEDAMKLDKILTMVNLGTSLVRRYEQLGALEDLNNGVLIQQRAVQLTSDNQPDKPAKLSNLGSMLLCRFERLGELGDLNQSISVLQNAVHLCLDNDPFQPLILANLGNALVSRFERLGDVADLNIAVPSLDSSVLLTPDNHPEKLSRFRNLGQSLFRRYERLNDLADLNRAIDVLQNSVDLTPDGRSGNFSTLNFLGSSFLRRFEQHGDLGDLRKAQLVLKDALCLTPNGHPDRQSVLNSLGGIFLRCFERLANPADLSQAVEALEEAVHLTPDGHPYKPVILDNYGKSLLWRFGQLGDLNDLHHAVSVHKEAIQMTPDNHPYKPLWLTHLGGTLLNCFEKLGDLDDLHEAVSVRKQAVELTPDTHPHKPLTMVNFGDSLLRRYQQLGNQNDLDKTVSALQNAACLTSGPAHIRFKAVAAWADIAQTKQLPSLLDACKVALTLLPELAWLGLSISDRHYHLSKAGRIVRNAATAAIAHGQVELAVEWLEQGRSIIWGQLLSLRSPLDVLSISHPSLAQQLLSLSAELDGSTTRASSELESTISSNTPQSLLSIAHKAHQNAYEREQLLEKIRSLDGFSRFLLPKPISELLGAARMGPVVILNSSDISCDALALMPGLYCQVLHIPLPQLTPQDAAGLAYSISNLVKYAGRGERLSGVREGESPAEEDFARILSELWLKVMRPILDELGIKTPVHRNHPRLYGDEETFGSKLSDFVISSYTPSLTALNEGFQAFSEHQRLPQLLAVAEPSALGAGHIPGTQEEIGHIQRLAEGKLPLSVLAPTMATVDRVEREMKSSSWVHFACHGVQDLSHPTESALLLAGDSRLTLSKIIKLSLPHAEFAFLSACQTATGDMSLAEESVHLAAGMLMAGYRGVIATMWTIMDNDAPQVAADVYEHLFKTSPPDPTRAAEALYLAVQKLRTESGRSMSFFNWVPYIHVGV</sequence>
<accession>A0A8H6XPN3</accession>
<evidence type="ECO:0000313" key="2">
    <source>
        <dbReference type="EMBL" id="KAF7344196.1"/>
    </source>
</evidence>
<evidence type="ECO:0000259" key="1">
    <source>
        <dbReference type="Pfam" id="PF12770"/>
    </source>
</evidence>
<evidence type="ECO:0000313" key="3">
    <source>
        <dbReference type="Proteomes" id="UP000620124"/>
    </source>
</evidence>
<dbReference type="Pfam" id="PF12770">
    <property type="entry name" value="CHAT"/>
    <property type="match status" value="1"/>
</dbReference>
<dbReference type="InterPro" id="IPR024983">
    <property type="entry name" value="CHAT_dom"/>
</dbReference>
<feature type="domain" description="CHAT" evidence="1">
    <location>
        <begin position="1080"/>
        <end position="1301"/>
    </location>
</feature>
<dbReference type="PANTHER" id="PTHR19959">
    <property type="entry name" value="KINESIN LIGHT CHAIN"/>
    <property type="match status" value="1"/>
</dbReference>
<gene>
    <name evidence="2" type="ORF">MVEN_01710100</name>
</gene>
<keyword evidence="3" id="KW-1185">Reference proteome</keyword>
<reference evidence="2" key="1">
    <citation type="submission" date="2020-05" db="EMBL/GenBank/DDBJ databases">
        <title>Mycena genomes resolve the evolution of fungal bioluminescence.</title>
        <authorList>
            <person name="Tsai I.J."/>
        </authorList>
    </citation>
    <scope>NUCLEOTIDE SEQUENCE</scope>
    <source>
        <strain evidence="2">CCC161011</strain>
    </source>
</reference>
<comment type="caution">
    <text evidence="2">The sequence shown here is derived from an EMBL/GenBank/DDBJ whole genome shotgun (WGS) entry which is preliminary data.</text>
</comment>
<protein>
    <recommendedName>
        <fullName evidence="1">CHAT domain-containing protein</fullName>
    </recommendedName>
</protein>
<dbReference type="OrthoDB" id="9991317at2759"/>
<dbReference type="InterPro" id="IPR011990">
    <property type="entry name" value="TPR-like_helical_dom_sf"/>
</dbReference>
<name>A0A8H6XPN3_9AGAR</name>
<dbReference type="EMBL" id="JACAZI010000015">
    <property type="protein sequence ID" value="KAF7344196.1"/>
    <property type="molecule type" value="Genomic_DNA"/>
</dbReference>
<dbReference type="SUPFAM" id="SSF48452">
    <property type="entry name" value="TPR-like"/>
    <property type="match status" value="1"/>
</dbReference>
<proteinExistence type="predicted"/>